<organism evidence="1 2">
    <name type="scientific">Nitrosospira multiformis</name>
    <dbReference type="NCBI Taxonomy" id="1231"/>
    <lineage>
        <taxon>Bacteria</taxon>
        <taxon>Pseudomonadati</taxon>
        <taxon>Pseudomonadota</taxon>
        <taxon>Betaproteobacteria</taxon>
        <taxon>Nitrosomonadales</taxon>
        <taxon>Nitrosomonadaceae</taxon>
        <taxon>Nitrosospira</taxon>
    </lineage>
</organism>
<reference evidence="1 2" key="1">
    <citation type="submission" date="2018-04" db="EMBL/GenBank/DDBJ databases">
        <title>Active sludge and wastewater microbial communities from Klosterneuburg, Austria.</title>
        <authorList>
            <person name="Wagner M."/>
        </authorList>
    </citation>
    <scope>NUCLEOTIDE SEQUENCE [LARGE SCALE GENOMIC DNA]</scope>
    <source>
        <strain evidence="1 2">Nl12</strain>
    </source>
</reference>
<name>A0A2T5I112_9PROT</name>
<proteinExistence type="predicted"/>
<evidence type="ECO:0000313" key="2">
    <source>
        <dbReference type="Proteomes" id="UP000244152"/>
    </source>
</evidence>
<comment type="caution">
    <text evidence="1">The sequence shown here is derived from an EMBL/GenBank/DDBJ whole genome shotgun (WGS) entry which is preliminary data.</text>
</comment>
<dbReference type="Proteomes" id="UP000244152">
    <property type="component" value="Unassembled WGS sequence"/>
</dbReference>
<dbReference type="AlphaFoldDB" id="A0A2T5I112"/>
<evidence type="ECO:0000313" key="1">
    <source>
        <dbReference type="EMBL" id="PTQ77509.1"/>
    </source>
</evidence>
<evidence type="ECO:0008006" key="3">
    <source>
        <dbReference type="Google" id="ProtNLM"/>
    </source>
</evidence>
<gene>
    <name evidence="1" type="ORF">C8R21_1513</name>
</gene>
<dbReference type="EMBL" id="QAOK01000051">
    <property type="protein sequence ID" value="PTQ77509.1"/>
    <property type="molecule type" value="Genomic_DNA"/>
</dbReference>
<protein>
    <recommendedName>
        <fullName evidence="3">Aspartate carbamoyltransferase</fullName>
    </recommendedName>
</protein>
<sequence>MLSSYHGFPLYYLLKKLKFTVVIVDQLVTVNFCGNLTPAQKEVEMNFFTIPLLIALFTTTAAQAIEKTDEKRLDEVAERGTHVMPFDLEKTTHVFSKTPKGGVQQVVVKGKSDTEKIRLIRVHLSEISNDFKHGDFSKPARIHGEDMPGLAELKSAKPGEIKIEYAELPDGAQISYSTSSPKLINAIHRWFDAQLSDHARHAVPGHPHRHMPHK</sequence>
<accession>A0A2T5I112</accession>